<evidence type="ECO:0000256" key="5">
    <source>
        <dbReference type="SAM" id="MobiDB-lite"/>
    </source>
</evidence>
<reference evidence="7 8" key="1">
    <citation type="journal article" date="2016" name="Nat. Commun.">
        <title>Thousands of microbial genomes shed light on interconnected biogeochemical processes in an aquifer system.</title>
        <authorList>
            <person name="Anantharaman K."/>
            <person name="Brown C.T."/>
            <person name="Hug L.A."/>
            <person name="Sharon I."/>
            <person name="Castelle C.J."/>
            <person name="Probst A.J."/>
            <person name="Thomas B.C."/>
            <person name="Singh A."/>
            <person name="Wilkins M.J."/>
            <person name="Karaoz U."/>
            <person name="Brodie E.L."/>
            <person name="Williams K.H."/>
            <person name="Hubbard S.S."/>
            <person name="Banfield J.F."/>
        </authorList>
    </citation>
    <scope>NUCLEOTIDE SEQUENCE [LARGE SCALE GENOMIC DNA]</scope>
</reference>
<name>A0A1F7WRC6_9BACT</name>
<dbReference type="AlphaFoldDB" id="A0A1F7WRC6"/>
<evidence type="ECO:0000256" key="1">
    <source>
        <dbReference type="ARBA" id="ARBA00022729"/>
    </source>
</evidence>
<protein>
    <recommendedName>
        <fullName evidence="6">Outer membrane lipoprotein BamD-like domain-containing protein</fullName>
    </recommendedName>
</protein>
<keyword evidence="2" id="KW-0677">Repeat</keyword>
<dbReference type="EMBL" id="MGFH01000138">
    <property type="protein sequence ID" value="OGM04665.1"/>
    <property type="molecule type" value="Genomic_DNA"/>
</dbReference>
<dbReference type="SMART" id="SM00028">
    <property type="entry name" value="TPR"/>
    <property type="match status" value="12"/>
</dbReference>
<dbReference type="Pfam" id="PF13181">
    <property type="entry name" value="TPR_8"/>
    <property type="match status" value="2"/>
</dbReference>
<dbReference type="Pfam" id="PF13174">
    <property type="entry name" value="TPR_6"/>
    <property type="match status" value="1"/>
</dbReference>
<gene>
    <name evidence="7" type="ORF">A2008_05460</name>
</gene>
<proteinExistence type="predicted"/>
<organism evidence="7 8">
    <name type="scientific">Candidatus Wallbacteria bacterium GWC2_49_35</name>
    <dbReference type="NCBI Taxonomy" id="1817813"/>
    <lineage>
        <taxon>Bacteria</taxon>
        <taxon>Candidatus Walliibacteriota</taxon>
    </lineage>
</organism>
<keyword evidence="3 4" id="KW-0802">TPR repeat</keyword>
<feature type="domain" description="Outer membrane lipoprotein BamD-like" evidence="6">
    <location>
        <begin position="59"/>
        <end position="203"/>
    </location>
</feature>
<keyword evidence="1" id="KW-0732">Signal</keyword>
<dbReference type="SUPFAM" id="SSF48452">
    <property type="entry name" value="TPR-like"/>
    <property type="match status" value="3"/>
</dbReference>
<accession>A0A1F7WRC6</accession>
<dbReference type="Pfam" id="PF13525">
    <property type="entry name" value="YfiO"/>
    <property type="match status" value="2"/>
</dbReference>
<dbReference type="Gene3D" id="1.25.40.10">
    <property type="entry name" value="Tetratricopeptide repeat domain"/>
    <property type="match status" value="5"/>
</dbReference>
<dbReference type="InterPro" id="IPR019734">
    <property type="entry name" value="TPR_rpt"/>
</dbReference>
<dbReference type="PROSITE" id="PS50005">
    <property type="entry name" value="TPR"/>
    <property type="match status" value="2"/>
</dbReference>
<evidence type="ECO:0000256" key="2">
    <source>
        <dbReference type="ARBA" id="ARBA00022737"/>
    </source>
</evidence>
<dbReference type="InterPro" id="IPR039565">
    <property type="entry name" value="BamD-like"/>
</dbReference>
<dbReference type="STRING" id="1817813.A2008_05460"/>
<evidence type="ECO:0000256" key="4">
    <source>
        <dbReference type="PROSITE-ProRule" id="PRU00339"/>
    </source>
</evidence>
<dbReference type="Proteomes" id="UP000178735">
    <property type="component" value="Unassembled WGS sequence"/>
</dbReference>
<evidence type="ECO:0000259" key="6">
    <source>
        <dbReference type="Pfam" id="PF13525"/>
    </source>
</evidence>
<feature type="domain" description="Outer membrane lipoprotein BamD-like" evidence="6">
    <location>
        <begin position="418"/>
        <end position="506"/>
    </location>
</feature>
<dbReference type="Pfam" id="PF07719">
    <property type="entry name" value="TPR_2"/>
    <property type="match status" value="1"/>
</dbReference>
<dbReference type="PROSITE" id="PS50293">
    <property type="entry name" value="TPR_REGION"/>
    <property type="match status" value="1"/>
</dbReference>
<dbReference type="PANTHER" id="PTHR12558">
    <property type="entry name" value="CELL DIVISION CYCLE 16,23,27"/>
    <property type="match status" value="1"/>
</dbReference>
<dbReference type="InterPro" id="IPR013105">
    <property type="entry name" value="TPR_2"/>
</dbReference>
<comment type="caution">
    <text evidence="7">The sequence shown here is derived from an EMBL/GenBank/DDBJ whole genome shotgun (WGS) entry which is preliminary data.</text>
</comment>
<evidence type="ECO:0000313" key="8">
    <source>
        <dbReference type="Proteomes" id="UP000178735"/>
    </source>
</evidence>
<feature type="compositionally biased region" description="Basic and acidic residues" evidence="5">
    <location>
        <begin position="791"/>
        <end position="802"/>
    </location>
</feature>
<sequence length="802" mass="90458">MSVHYFKLRTADNAAQPNKKPYLFTGFRNFRTAALLTALLLLVLTAWPARHAYALTDDEKAARAFKFAKGLFDMHKYGQAASELQKFISFYEKSRYGEYALYLLGESLYKTEDFKGAGDKYESFLKKYPDSKLTGEVHYSAAYTAAALGDDESAYGYFRKLYKNANPDLSRDAVFKCARHLLSKKDAGGAKNAFADYFKLTEDGPAGLSEDETARFKEALYISGNLALREKNEKEAAAFYEKFLKSFDKDPMAAPVYYNLGEIFYSAGQYKKAAENYSKALANIEAAKKKSGAGEPDEEPAADYSSYIPKIYYSLGWCHYSQSDYREASEYFSKCFNEKRKFDNRADCGLRLGISLFNLKKYEQAAQVFKEVKSIKGLSPKISQETDYYLGMALQKSGLLSEAYERFTAISDSSDEISVEALYVSAVILFDQKKYEQAVDKFRGFLSRFPGSKKAQHAAFNIGLAYFNLARYKEARDSLLEFVKNFPASNYLSRSYFNLGEISMIEKKYDEAIGWFMKVPASDPMWLESELKVCDAYFALKDMKKLSEKYRQILTAVDTASADADYLVPALFKMGKNLSALGENGLAAKAFEKITAVSKSPRNTLDAKFKLAQIHFEIKEYDKCLALCEELAAAKEPGGGSYSVYEAKELGGRAKAALLKYDEAMAAFDEILASQDAPEHVRYMTRFDKASLYSDKKDYQKAVESFEQLALDVQDVELLAKIHYILGGAYDALNNGEEAVKNLLKIEILYKDTAVVHEARLRLLEVYIKTKQKKDAKNLKSEIMKSSAPKAVKDRANELTKK</sequence>
<evidence type="ECO:0000313" key="7">
    <source>
        <dbReference type="EMBL" id="OGM04665.1"/>
    </source>
</evidence>
<feature type="region of interest" description="Disordered" evidence="5">
    <location>
        <begin position="777"/>
        <end position="802"/>
    </location>
</feature>
<feature type="repeat" description="TPR" evidence="4">
    <location>
        <begin position="254"/>
        <end position="287"/>
    </location>
</feature>
<dbReference type="InterPro" id="IPR011990">
    <property type="entry name" value="TPR-like_helical_dom_sf"/>
</dbReference>
<dbReference type="PANTHER" id="PTHR12558:SF13">
    <property type="entry name" value="CELL DIVISION CYCLE PROTEIN 27 HOMOLOG"/>
    <property type="match status" value="1"/>
</dbReference>
<feature type="repeat" description="TPR" evidence="4">
    <location>
        <begin position="309"/>
        <end position="342"/>
    </location>
</feature>
<evidence type="ECO:0000256" key="3">
    <source>
        <dbReference type="ARBA" id="ARBA00022803"/>
    </source>
</evidence>